<keyword evidence="4 12" id="KW-0479">Metal-binding</keyword>
<evidence type="ECO:0000256" key="12">
    <source>
        <dbReference type="HAMAP-Rule" id="MF_00184"/>
    </source>
</evidence>
<dbReference type="GO" id="GO:0005524">
    <property type="term" value="F:ATP binding"/>
    <property type="evidence" value="ECO:0007669"/>
    <property type="project" value="UniProtKB-UniRule"/>
</dbReference>
<dbReference type="InterPro" id="IPR036621">
    <property type="entry name" value="Anticodon-bd_dom_sf"/>
</dbReference>
<evidence type="ECO:0000313" key="14">
    <source>
        <dbReference type="EMBL" id="OGG20838.1"/>
    </source>
</evidence>
<comment type="subunit">
    <text evidence="12">Homodimer.</text>
</comment>
<comment type="caution">
    <text evidence="12">Lacks conserved residue(s) required for the propagation of feature annotation.</text>
</comment>
<dbReference type="EMBL" id="MFJN01000034">
    <property type="protein sequence ID" value="OGG20838.1"/>
    <property type="molecule type" value="Genomic_DNA"/>
</dbReference>
<dbReference type="SUPFAM" id="SSF55681">
    <property type="entry name" value="Class II aaRS and biotin synthetases"/>
    <property type="match status" value="1"/>
</dbReference>
<evidence type="ECO:0000256" key="10">
    <source>
        <dbReference type="ARBA" id="ARBA00023146"/>
    </source>
</evidence>
<dbReference type="HAMAP" id="MF_00184">
    <property type="entry name" value="Thr_tRNA_synth"/>
    <property type="match status" value="1"/>
</dbReference>
<dbReference type="NCBIfam" id="TIGR00418">
    <property type="entry name" value="thrS"/>
    <property type="match status" value="1"/>
</dbReference>
<dbReference type="SMART" id="SM00863">
    <property type="entry name" value="tRNA_SAD"/>
    <property type="match status" value="1"/>
</dbReference>
<keyword evidence="5 12" id="KW-0547">Nucleotide-binding</keyword>
<dbReference type="InterPro" id="IPR012947">
    <property type="entry name" value="tRNA_SAD"/>
</dbReference>
<evidence type="ECO:0000256" key="6">
    <source>
        <dbReference type="ARBA" id="ARBA00022833"/>
    </source>
</evidence>
<dbReference type="STRING" id="1798384.A3D03_04130"/>
<sequence>MDNKLLDNLRHSCAHLLAKSVKDLWPGTHNGIGPSIENGFYQDFDFGETKISESDLPKIEEKMRQILPMWKSFTYNEVTLAEAKKLFKENPYKIEMAEEFAKGGKKLMTNNPGNFLDLCKMGHVEHPDKELTHFKLLSVAGAYWRGSEKNKMLTRIYGTCFPTAKELEDFLLRQDEAKKRDHKKISKELELFLISPSVGSGFPLYMPKGALLKRLLENWLIEEKEKRGFQFVWTPHIGKSDLYKQSGHWQKFDAMFNPMKVDDDEYVLKPMNCPHHFQIFNVRPRSYRELPLYLAENATVYRYEKAGELNGLFRVRALTQDDTHAFVRDQDISAEIQKVIDLTFHVYETFGFKNYKARISVRDPKNPDKYLGEVKNWDRAEKALVDAMKSQDVEYFVAEGEAAFYGPKIDVMVKDSLGREWQLTTVQLDFVQPENFDMKYINENGKEERPAVLHVAILGSVDRFFGILIEHFAGAFPVWLAPVQLTLIPIADRHQKAANILRDELKTQRIRVDVDDRQESMQSKIRQATLQKVPFLGIIGDKEITLDNLNYKNINVNLRSRDGKNLGVYNFDKLLSFLKLEIDNKN</sequence>
<dbReference type="InterPro" id="IPR002320">
    <property type="entry name" value="Thr-tRNA-ligase_IIa"/>
</dbReference>
<comment type="similarity">
    <text evidence="1 12">Belongs to the class-II aminoacyl-tRNA synthetase family.</text>
</comment>
<evidence type="ECO:0000313" key="15">
    <source>
        <dbReference type="Proteomes" id="UP000177092"/>
    </source>
</evidence>
<evidence type="ECO:0000256" key="7">
    <source>
        <dbReference type="ARBA" id="ARBA00022840"/>
    </source>
</evidence>
<dbReference type="FunFam" id="3.30.930.10:FF:000002">
    <property type="entry name" value="Threonine--tRNA ligase"/>
    <property type="match status" value="1"/>
</dbReference>
<feature type="domain" description="Aminoacyl-transfer RNA synthetases class-II family profile" evidence="13">
    <location>
        <begin position="212"/>
        <end position="477"/>
    </location>
</feature>
<dbReference type="PROSITE" id="PS50862">
    <property type="entry name" value="AA_TRNA_LIGASE_II"/>
    <property type="match status" value="1"/>
</dbReference>
<dbReference type="Gene3D" id="3.30.930.10">
    <property type="entry name" value="Bira Bifunctional Protein, Domain 2"/>
    <property type="match status" value="1"/>
</dbReference>
<evidence type="ECO:0000256" key="3">
    <source>
        <dbReference type="ARBA" id="ARBA00022598"/>
    </source>
</evidence>
<feature type="binding site" evidence="12">
    <location>
        <position position="324"/>
    </location>
    <ligand>
        <name>Zn(2+)</name>
        <dbReference type="ChEBI" id="CHEBI:29105"/>
        <note>catalytic</note>
    </ligand>
</feature>
<evidence type="ECO:0000256" key="1">
    <source>
        <dbReference type="ARBA" id="ARBA00008226"/>
    </source>
</evidence>
<comment type="cofactor">
    <cofactor evidence="12">
        <name>Zn(2+)</name>
        <dbReference type="ChEBI" id="CHEBI:29105"/>
    </cofactor>
    <text evidence="12">Binds 1 zinc ion per subunit.</text>
</comment>
<evidence type="ECO:0000256" key="5">
    <source>
        <dbReference type="ARBA" id="ARBA00022741"/>
    </source>
</evidence>
<dbReference type="InterPro" id="IPR006195">
    <property type="entry name" value="aa-tRNA-synth_II"/>
</dbReference>
<dbReference type="GO" id="GO:0005737">
    <property type="term" value="C:cytoplasm"/>
    <property type="evidence" value="ECO:0007669"/>
    <property type="project" value="UniProtKB-SubCell"/>
</dbReference>
<accession>A0A1F6A803</accession>
<gene>
    <name evidence="12" type="primary">thrS</name>
    <name evidence="14" type="ORF">A3D03_04130</name>
</gene>
<comment type="catalytic activity">
    <reaction evidence="11 12">
        <text>tRNA(Thr) + L-threonine + ATP = L-threonyl-tRNA(Thr) + AMP + diphosphate + H(+)</text>
        <dbReference type="Rhea" id="RHEA:24624"/>
        <dbReference type="Rhea" id="RHEA-COMP:9670"/>
        <dbReference type="Rhea" id="RHEA-COMP:9704"/>
        <dbReference type="ChEBI" id="CHEBI:15378"/>
        <dbReference type="ChEBI" id="CHEBI:30616"/>
        <dbReference type="ChEBI" id="CHEBI:33019"/>
        <dbReference type="ChEBI" id="CHEBI:57926"/>
        <dbReference type="ChEBI" id="CHEBI:78442"/>
        <dbReference type="ChEBI" id="CHEBI:78534"/>
        <dbReference type="ChEBI" id="CHEBI:456215"/>
        <dbReference type="EC" id="6.1.1.3"/>
    </reaction>
</comment>
<dbReference type="PRINTS" id="PR01047">
    <property type="entry name" value="TRNASYNTHTHR"/>
</dbReference>
<evidence type="ECO:0000256" key="4">
    <source>
        <dbReference type="ARBA" id="ARBA00022723"/>
    </source>
</evidence>
<reference evidence="14 15" key="1">
    <citation type="journal article" date="2016" name="Nat. Commun.">
        <title>Thousands of microbial genomes shed light on interconnected biogeochemical processes in an aquifer system.</title>
        <authorList>
            <person name="Anantharaman K."/>
            <person name="Brown C.T."/>
            <person name="Hug L.A."/>
            <person name="Sharon I."/>
            <person name="Castelle C.J."/>
            <person name="Probst A.J."/>
            <person name="Thomas B.C."/>
            <person name="Singh A."/>
            <person name="Wilkins M.J."/>
            <person name="Karaoz U."/>
            <person name="Brodie E.L."/>
            <person name="Williams K.H."/>
            <person name="Hubbard S.S."/>
            <person name="Banfield J.F."/>
        </authorList>
    </citation>
    <scope>NUCLEOTIDE SEQUENCE [LARGE SCALE GENOMIC DNA]</scope>
</reference>
<keyword evidence="3 12" id="KW-0436">Ligase</keyword>
<dbReference type="CDD" id="cd00860">
    <property type="entry name" value="ThrRS_anticodon"/>
    <property type="match status" value="1"/>
</dbReference>
<dbReference type="GO" id="GO:0046872">
    <property type="term" value="F:metal ion binding"/>
    <property type="evidence" value="ECO:0007669"/>
    <property type="project" value="UniProtKB-KW"/>
</dbReference>
<name>A0A1F6A803_9BACT</name>
<dbReference type="GO" id="GO:0006435">
    <property type="term" value="P:threonyl-tRNA aminoacylation"/>
    <property type="evidence" value="ECO:0007669"/>
    <property type="project" value="UniProtKB-UniRule"/>
</dbReference>
<evidence type="ECO:0000256" key="11">
    <source>
        <dbReference type="ARBA" id="ARBA00049515"/>
    </source>
</evidence>
<evidence type="ECO:0000256" key="8">
    <source>
        <dbReference type="ARBA" id="ARBA00022884"/>
    </source>
</evidence>
<keyword evidence="7 12" id="KW-0067">ATP-binding</keyword>
<proteinExistence type="inferred from homology"/>
<feature type="binding site" evidence="12">
    <location>
        <position position="273"/>
    </location>
    <ligand>
        <name>Zn(2+)</name>
        <dbReference type="ChEBI" id="CHEBI:29105"/>
        <note>catalytic</note>
    </ligand>
</feature>
<evidence type="ECO:0000256" key="9">
    <source>
        <dbReference type="ARBA" id="ARBA00022917"/>
    </source>
</evidence>
<organism evidence="14 15">
    <name type="scientific">Candidatus Gottesmanbacteria bacterium RIFCSPHIGHO2_02_FULL_40_13</name>
    <dbReference type="NCBI Taxonomy" id="1798384"/>
    <lineage>
        <taxon>Bacteria</taxon>
        <taxon>Candidatus Gottesmaniibacteriota</taxon>
    </lineage>
</organism>
<evidence type="ECO:0000256" key="2">
    <source>
        <dbReference type="ARBA" id="ARBA00022555"/>
    </source>
</evidence>
<keyword evidence="6 12" id="KW-0862">Zinc</keyword>
<feature type="binding site" evidence="12">
    <location>
        <position position="454"/>
    </location>
    <ligand>
        <name>Zn(2+)</name>
        <dbReference type="ChEBI" id="CHEBI:29105"/>
        <note>catalytic</note>
    </ligand>
</feature>
<dbReference type="PANTHER" id="PTHR11451:SF44">
    <property type="entry name" value="THREONINE--TRNA LIGASE, CHLOROPLASTIC_MITOCHONDRIAL 2"/>
    <property type="match status" value="1"/>
</dbReference>
<dbReference type="Proteomes" id="UP000177092">
    <property type="component" value="Unassembled WGS sequence"/>
</dbReference>
<dbReference type="SUPFAM" id="SSF52954">
    <property type="entry name" value="Class II aaRS ABD-related"/>
    <property type="match status" value="1"/>
</dbReference>
<keyword evidence="8 12" id="KW-0694">RNA-binding</keyword>
<dbReference type="InterPro" id="IPR047246">
    <property type="entry name" value="ThrRS_anticodon"/>
</dbReference>
<dbReference type="Gene3D" id="3.30.980.10">
    <property type="entry name" value="Threonyl-trna Synthetase, Chain A, domain 2"/>
    <property type="match status" value="1"/>
</dbReference>
<dbReference type="SUPFAM" id="SSF55186">
    <property type="entry name" value="ThrRS/AlaRS common domain"/>
    <property type="match status" value="1"/>
</dbReference>
<dbReference type="Gene3D" id="3.30.54.20">
    <property type="match status" value="1"/>
</dbReference>
<keyword evidence="12" id="KW-0963">Cytoplasm</keyword>
<dbReference type="EC" id="6.1.1.3" evidence="12"/>
<protein>
    <recommendedName>
        <fullName evidence="12">Threonine--tRNA ligase</fullName>
        <ecNumber evidence="12">6.1.1.3</ecNumber>
    </recommendedName>
    <alternativeName>
        <fullName evidence="12">Threonyl-tRNA synthetase</fullName>
        <shortName evidence="12">ThrRS</shortName>
    </alternativeName>
</protein>
<keyword evidence="9 12" id="KW-0648">Protein biosynthesis</keyword>
<dbReference type="Gene3D" id="3.40.50.800">
    <property type="entry name" value="Anticodon-binding domain"/>
    <property type="match status" value="1"/>
</dbReference>
<dbReference type="CDD" id="cd00771">
    <property type="entry name" value="ThrRS_core"/>
    <property type="match status" value="1"/>
</dbReference>
<keyword evidence="2 12" id="KW-0820">tRNA-binding</keyword>
<dbReference type="InterPro" id="IPR045864">
    <property type="entry name" value="aa-tRNA-synth_II/BPL/LPL"/>
</dbReference>
<dbReference type="AlphaFoldDB" id="A0A1F6A803"/>
<comment type="caution">
    <text evidence="14">The sequence shown here is derived from an EMBL/GenBank/DDBJ whole genome shotgun (WGS) entry which is preliminary data.</text>
</comment>
<dbReference type="PANTHER" id="PTHR11451">
    <property type="entry name" value="THREONINE-TRNA LIGASE"/>
    <property type="match status" value="1"/>
</dbReference>
<dbReference type="Pfam" id="PF00587">
    <property type="entry name" value="tRNA-synt_2b"/>
    <property type="match status" value="1"/>
</dbReference>
<comment type="subcellular location">
    <subcellularLocation>
        <location evidence="12">Cytoplasm</location>
    </subcellularLocation>
</comment>
<dbReference type="GO" id="GO:0000049">
    <property type="term" value="F:tRNA binding"/>
    <property type="evidence" value="ECO:0007669"/>
    <property type="project" value="UniProtKB-KW"/>
</dbReference>
<dbReference type="Pfam" id="PF03129">
    <property type="entry name" value="HGTP_anticodon"/>
    <property type="match status" value="1"/>
</dbReference>
<keyword evidence="10 12" id="KW-0030">Aminoacyl-tRNA synthetase</keyword>
<dbReference type="GO" id="GO:0004829">
    <property type="term" value="F:threonine-tRNA ligase activity"/>
    <property type="evidence" value="ECO:0007669"/>
    <property type="project" value="UniProtKB-UniRule"/>
</dbReference>
<evidence type="ECO:0000259" key="13">
    <source>
        <dbReference type="PROSITE" id="PS50862"/>
    </source>
</evidence>
<dbReference type="InterPro" id="IPR018163">
    <property type="entry name" value="Thr/Ala-tRNA-synth_IIc_edit"/>
</dbReference>
<dbReference type="InterPro" id="IPR033728">
    <property type="entry name" value="ThrRS_core"/>
</dbReference>
<dbReference type="InterPro" id="IPR002314">
    <property type="entry name" value="aa-tRNA-synt_IIb"/>
</dbReference>
<dbReference type="InterPro" id="IPR004154">
    <property type="entry name" value="Anticodon-bd"/>
</dbReference>